<evidence type="ECO:0000313" key="2">
    <source>
        <dbReference type="Proteomes" id="UP000339690"/>
    </source>
</evidence>
<dbReference type="Proteomes" id="UP000339690">
    <property type="component" value="Chromosome"/>
</dbReference>
<reference evidence="1 2" key="1">
    <citation type="submission" date="2019-11" db="EMBL/GenBank/DDBJ databases">
        <title>Gracilibacillus salitolerans sp. nov., a moderate halophile isolated from a saline soil in northwest China.</title>
        <authorList>
            <person name="Gan L."/>
        </authorList>
    </citation>
    <scope>NUCLEOTIDE SEQUENCE [LARGE SCALE GENOMIC DNA]</scope>
    <source>
        <strain evidence="1 2">SCU50</strain>
    </source>
</reference>
<name>A0A5Q2TJV0_9BACI</name>
<dbReference type="EMBL" id="CP045915">
    <property type="protein sequence ID" value="QGH34996.1"/>
    <property type="molecule type" value="Genomic_DNA"/>
</dbReference>
<gene>
    <name evidence="1" type="ORF">GI584_13520</name>
</gene>
<dbReference type="KEGG" id="grc:GI584_13520"/>
<keyword evidence="2" id="KW-1185">Reference proteome</keyword>
<sequence length="70" mass="8133">MITFLLKIKLSNFINILQELADSYRIVYSVTSKEQNSEKYPLYHGANHPQKSLLHDLMIPNWGSGEITPW</sequence>
<evidence type="ECO:0000313" key="1">
    <source>
        <dbReference type="EMBL" id="QGH34996.1"/>
    </source>
</evidence>
<proteinExistence type="predicted"/>
<organism evidence="1 2">
    <name type="scientific">Gracilibacillus salitolerans</name>
    <dbReference type="NCBI Taxonomy" id="2663022"/>
    <lineage>
        <taxon>Bacteria</taxon>
        <taxon>Bacillati</taxon>
        <taxon>Bacillota</taxon>
        <taxon>Bacilli</taxon>
        <taxon>Bacillales</taxon>
        <taxon>Bacillaceae</taxon>
        <taxon>Gracilibacillus</taxon>
    </lineage>
</organism>
<protein>
    <submittedName>
        <fullName evidence="1">Uncharacterized protein</fullName>
    </submittedName>
</protein>
<accession>A0A5Q2TJV0</accession>
<dbReference type="RefSeq" id="WP_153791531.1">
    <property type="nucleotide sequence ID" value="NZ_CP045915.1"/>
</dbReference>
<dbReference type="AlphaFoldDB" id="A0A5Q2TJV0"/>